<dbReference type="InterPro" id="IPR051202">
    <property type="entry name" value="Peptidase_C40"/>
</dbReference>
<dbReference type="PANTHER" id="PTHR47053">
    <property type="entry name" value="MUREIN DD-ENDOPEPTIDASE MEPH-RELATED"/>
    <property type="match status" value="1"/>
</dbReference>
<reference evidence="9" key="1">
    <citation type="journal article" date="2019" name="Int. J. Syst. Evol. Microbiol.">
        <title>The Global Catalogue of Microorganisms (GCM) 10K type strain sequencing project: providing services to taxonomists for standard genome sequencing and annotation.</title>
        <authorList>
            <consortium name="The Broad Institute Genomics Platform"/>
            <consortium name="The Broad Institute Genome Sequencing Center for Infectious Disease"/>
            <person name="Wu L."/>
            <person name="Ma J."/>
        </authorList>
    </citation>
    <scope>NUCLEOTIDE SEQUENCE [LARGE SCALE GENOMIC DNA]</scope>
    <source>
        <strain evidence="9">TISTR 1571</strain>
    </source>
</reference>
<keyword evidence="6" id="KW-0732">Signal</keyword>
<feature type="region of interest" description="Disordered" evidence="5">
    <location>
        <begin position="187"/>
        <end position="225"/>
    </location>
</feature>
<dbReference type="Gene3D" id="3.90.1720.10">
    <property type="entry name" value="endopeptidase domain like (from Nostoc punctiforme)"/>
    <property type="match status" value="1"/>
</dbReference>
<keyword evidence="9" id="KW-1185">Reference proteome</keyword>
<dbReference type="SUPFAM" id="SSF47090">
    <property type="entry name" value="PGBD-like"/>
    <property type="match status" value="2"/>
</dbReference>
<evidence type="ECO:0000259" key="7">
    <source>
        <dbReference type="PROSITE" id="PS51935"/>
    </source>
</evidence>
<organism evidence="8 9">
    <name type="scientific">Piscibacillus salipiscarius</name>
    <dbReference type="NCBI Taxonomy" id="299480"/>
    <lineage>
        <taxon>Bacteria</taxon>
        <taxon>Bacillati</taxon>
        <taxon>Bacillota</taxon>
        <taxon>Bacilli</taxon>
        <taxon>Bacillales</taxon>
        <taxon>Bacillaceae</taxon>
        <taxon>Piscibacillus</taxon>
    </lineage>
</organism>
<dbReference type="PANTHER" id="PTHR47053:SF1">
    <property type="entry name" value="MUREIN DD-ENDOPEPTIDASE MEPH-RELATED"/>
    <property type="match status" value="1"/>
</dbReference>
<comment type="caution">
    <text evidence="8">The sequence shown here is derived from an EMBL/GenBank/DDBJ whole genome shotgun (WGS) entry which is preliminary data.</text>
</comment>
<accession>A0ABW5QF83</accession>
<evidence type="ECO:0000313" key="9">
    <source>
        <dbReference type="Proteomes" id="UP001597452"/>
    </source>
</evidence>
<gene>
    <name evidence="8" type="ORF">ACFSW4_16100</name>
</gene>
<feature type="domain" description="NlpC/P60" evidence="7">
    <location>
        <begin position="222"/>
        <end position="341"/>
    </location>
</feature>
<evidence type="ECO:0000313" key="8">
    <source>
        <dbReference type="EMBL" id="MFD2640392.1"/>
    </source>
</evidence>
<protein>
    <submittedName>
        <fullName evidence="8">NlpC/P60 family protein</fullName>
    </submittedName>
</protein>
<dbReference type="SUPFAM" id="SSF54001">
    <property type="entry name" value="Cysteine proteinases"/>
    <property type="match status" value="1"/>
</dbReference>
<dbReference type="InterPro" id="IPR036365">
    <property type="entry name" value="PGBD-like_sf"/>
</dbReference>
<feature type="signal peptide" evidence="6">
    <location>
        <begin position="1"/>
        <end position="28"/>
    </location>
</feature>
<dbReference type="Pfam" id="PF01471">
    <property type="entry name" value="PG_binding_1"/>
    <property type="match status" value="2"/>
</dbReference>
<proteinExistence type="inferred from homology"/>
<keyword evidence="2" id="KW-0645">Protease</keyword>
<dbReference type="Proteomes" id="UP001597452">
    <property type="component" value="Unassembled WGS sequence"/>
</dbReference>
<dbReference type="InterPro" id="IPR000064">
    <property type="entry name" value="NLP_P60_dom"/>
</dbReference>
<evidence type="ECO:0000256" key="5">
    <source>
        <dbReference type="SAM" id="MobiDB-lite"/>
    </source>
</evidence>
<name>A0ABW5QF83_9BACI</name>
<evidence type="ECO:0000256" key="1">
    <source>
        <dbReference type="ARBA" id="ARBA00007074"/>
    </source>
</evidence>
<dbReference type="InterPro" id="IPR036366">
    <property type="entry name" value="PGBDSf"/>
</dbReference>
<comment type="similarity">
    <text evidence="1">Belongs to the peptidase C40 family.</text>
</comment>
<keyword evidence="4" id="KW-0788">Thiol protease</keyword>
<evidence type="ECO:0000256" key="3">
    <source>
        <dbReference type="ARBA" id="ARBA00022801"/>
    </source>
</evidence>
<feature type="chain" id="PRO_5047345036" evidence="6">
    <location>
        <begin position="29"/>
        <end position="342"/>
    </location>
</feature>
<dbReference type="RefSeq" id="WP_377330537.1">
    <property type="nucleotide sequence ID" value="NZ_JBHUMZ010000053.1"/>
</dbReference>
<sequence length="342" mass="38236">MVIKKKKKSLVMSTMAGSIAISSPLAFTLPVDAITKEQFEEIQKLSYGEHHEAVVHLQKKLKTLNFYQGDYTPKYDALTEHALKQFQKQNDINATGEADETTYLKLEEELDTHYKEIIETLGEQIQYGEQSNRVRQVQKALDHYGFYKDKIDSIAGPATKKALERMSKAYQLDLDLSDYTPIVQVTQTRSESQTQQSEQSQSNVQQAVKKVKTKPQKKAEPKASSGTLIQTARTYIGSPYVWGGTSPSGFDCSGYLQYVFKQHGISIPRTVDAIYYSGQTVEKPSVGDLVFFETYKPGPSHAGIYLGDGNFIHAGLSNGVTISNLSNSYWSARYLGAKRIAK</sequence>
<feature type="compositionally biased region" description="Low complexity" evidence="5">
    <location>
        <begin position="187"/>
        <end position="208"/>
    </location>
</feature>
<evidence type="ECO:0000256" key="2">
    <source>
        <dbReference type="ARBA" id="ARBA00022670"/>
    </source>
</evidence>
<dbReference type="Pfam" id="PF00877">
    <property type="entry name" value="NLPC_P60"/>
    <property type="match status" value="1"/>
</dbReference>
<evidence type="ECO:0000256" key="4">
    <source>
        <dbReference type="ARBA" id="ARBA00022807"/>
    </source>
</evidence>
<dbReference type="InterPro" id="IPR002477">
    <property type="entry name" value="Peptidoglycan-bd-like"/>
</dbReference>
<dbReference type="InterPro" id="IPR038765">
    <property type="entry name" value="Papain-like_cys_pep_sf"/>
</dbReference>
<keyword evidence="3" id="KW-0378">Hydrolase</keyword>
<dbReference type="EMBL" id="JBHUMZ010000053">
    <property type="protein sequence ID" value="MFD2640392.1"/>
    <property type="molecule type" value="Genomic_DNA"/>
</dbReference>
<dbReference type="Gene3D" id="1.10.101.10">
    <property type="entry name" value="PGBD-like superfamily/PGBD"/>
    <property type="match status" value="2"/>
</dbReference>
<dbReference type="PROSITE" id="PS51935">
    <property type="entry name" value="NLPC_P60"/>
    <property type="match status" value="1"/>
</dbReference>
<evidence type="ECO:0000256" key="6">
    <source>
        <dbReference type="SAM" id="SignalP"/>
    </source>
</evidence>